<evidence type="ECO:0000256" key="1">
    <source>
        <dbReference type="PROSITE-ProRule" id="PRU00169"/>
    </source>
</evidence>
<gene>
    <name evidence="3" type="ORF">TcarDRAFT_0289</name>
</gene>
<evidence type="ECO:0000259" key="2">
    <source>
        <dbReference type="PROSITE" id="PS50110"/>
    </source>
</evidence>
<dbReference type="SMART" id="SM00448">
    <property type="entry name" value="REC"/>
    <property type="match status" value="1"/>
</dbReference>
<dbReference type="eggNOG" id="COG2201">
    <property type="taxonomic scope" value="Bacteria"/>
</dbReference>
<dbReference type="AlphaFoldDB" id="A1HTB0"/>
<organism evidence="3 4">
    <name type="scientific">Thermosinus carboxydivorans Nor1</name>
    <dbReference type="NCBI Taxonomy" id="401526"/>
    <lineage>
        <taxon>Bacteria</taxon>
        <taxon>Bacillati</taxon>
        <taxon>Bacillota</taxon>
        <taxon>Negativicutes</taxon>
        <taxon>Selenomonadales</taxon>
        <taxon>Sporomusaceae</taxon>
        <taxon>Thermosinus</taxon>
    </lineage>
</organism>
<dbReference type="GO" id="GO:0000160">
    <property type="term" value="P:phosphorelay signal transduction system"/>
    <property type="evidence" value="ECO:0007669"/>
    <property type="project" value="InterPro"/>
</dbReference>
<dbReference type="EMBL" id="AAWL01000023">
    <property type="protein sequence ID" value="EAX46723.1"/>
    <property type="molecule type" value="Genomic_DNA"/>
</dbReference>
<reference evidence="3 4" key="1">
    <citation type="submission" date="2007-01" db="EMBL/GenBank/DDBJ databases">
        <title>Annotation of the draft genome assembly of Thermosinus carboxydivorans Nor1.</title>
        <authorList>
            <consortium name="US DOE Joint Genome Institute (JGI-ORNL)"/>
            <person name="Larimer F."/>
            <person name="Land M."/>
            <person name="Hauser L."/>
        </authorList>
    </citation>
    <scope>NUCLEOTIDE SEQUENCE [LARGE SCALE GENOMIC DNA]</scope>
    <source>
        <strain evidence="3 4">Nor1</strain>
    </source>
</reference>
<proteinExistence type="predicted"/>
<dbReference type="InterPro" id="IPR052048">
    <property type="entry name" value="ST_Response_Regulator"/>
</dbReference>
<dbReference type="InterPro" id="IPR011006">
    <property type="entry name" value="CheY-like_superfamily"/>
</dbReference>
<keyword evidence="1" id="KW-0597">Phosphoprotein</keyword>
<feature type="modified residue" description="4-aspartylphosphate" evidence="1">
    <location>
        <position position="63"/>
    </location>
</feature>
<dbReference type="CDD" id="cd17542">
    <property type="entry name" value="REC_CheY"/>
    <property type="match status" value="1"/>
</dbReference>
<dbReference type="Gene3D" id="3.40.50.2300">
    <property type="match status" value="1"/>
</dbReference>
<evidence type="ECO:0000313" key="4">
    <source>
        <dbReference type="Proteomes" id="UP000005139"/>
    </source>
</evidence>
<name>A1HTB0_9FIRM</name>
<accession>A1HTB0</accession>
<protein>
    <submittedName>
        <fullName evidence="3">Response regulator receiver protein</fullName>
    </submittedName>
</protein>
<dbReference type="Proteomes" id="UP000005139">
    <property type="component" value="Unassembled WGS sequence"/>
</dbReference>
<dbReference type="InterPro" id="IPR001789">
    <property type="entry name" value="Sig_transdc_resp-reg_receiver"/>
</dbReference>
<dbReference type="Pfam" id="PF00072">
    <property type="entry name" value="Response_reg"/>
    <property type="match status" value="1"/>
</dbReference>
<dbReference type="PANTHER" id="PTHR43228">
    <property type="entry name" value="TWO-COMPONENT RESPONSE REGULATOR"/>
    <property type="match status" value="1"/>
</dbReference>
<reference evidence="3 4" key="2">
    <citation type="submission" date="2007-01" db="EMBL/GenBank/DDBJ databases">
        <title>Sequencing of the draft genome and assembly of Thermosinus carboxydivorans Nor1.</title>
        <authorList>
            <consortium name="US DOE Joint Genome Institute (JGI-PGF)"/>
            <person name="Copeland A."/>
            <person name="Lucas S."/>
            <person name="Lapidus A."/>
            <person name="Barry K."/>
            <person name="Glavina del Rio T."/>
            <person name="Dalin E."/>
            <person name="Tice H."/>
            <person name="Bruce D."/>
            <person name="Pitluck S."/>
            <person name="Richardson P."/>
        </authorList>
    </citation>
    <scope>NUCLEOTIDE SEQUENCE [LARGE SCALE GENOMIC DNA]</scope>
    <source>
        <strain evidence="3 4">Nor1</strain>
    </source>
</reference>
<dbReference type="PROSITE" id="PS50110">
    <property type="entry name" value="RESPONSE_REGULATORY"/>
    <property type="match status" value="1"/>
</dbReference>
<sequence>MVLLDEEAETLAKILICDDSAFMRMMLKKVLVDHGHEVIGEASDGRQAVQMYRQYRPDLTTMDITMPKMDGIEAVRLIHEEDPLARIIMVTAVGQRSIITDALKAGASDFIVKPFVPSQVVEAINKVLASRFFTESLDNNSKKG</sequence>
<comment type="caution">
    <text evidence="3">The sequence shown here is derived from an EMBL/GenBank/DDBJ whole genome shotgun (WGS) entry which is preliminary data.</text>
</comment>
<keyword evidence="4" id="KW-1185">Reference proteome</keyword>
<dbReference type="PANTHER" id="PTHR43228:SF1">
    <property type="entry name" value="TWO-COMPONENT RESPONSE REGULATOR ARR22"/>
    <property type="match status" value="1"/>
</dbReference>
<evidence type="ECO:0000313" key="3">
    <source>
        <dbReference type="EMBL" id="EAX46723.1"/>
    </source>
</evidence>
<dbReference type="SUPFAM" id="SSF52172">
    <property type="entry name" value="CheY-like"/>
    <property type="match status" value="1"/>
</dbReference>
<feature type="domain" description="Response regulatory" evidence="2">
    <location>
        <begin position="13"/>
        <end position="128"/>
    </location>
</feature>